<evidence type="ECO:0000313" key="2">
    <source>
        <dbReference type="Proteomes" id="UP001218218"/>
    </source>
</evidence>
<dbReference type="EMBL" id="JARIHO010000003">
    <property type="protein sequence ID" value="KAJ7364863.1"/>
    <property type="molecule type" value="Genomic_DNA"/>
</dbReference>
<organism evidence="1 2">
    <name type="scientific">Mycena albidolilacea</name>
    <dbReference type="NCBI Taxonomy" id="1033008"/>
    <lineage>
        <taxon>Eukaryota</taxon>
        <taxon>Fungi</taxon>
        <taxon>Dikarya</taxon>
        <taxon>Basidiomycota</taxon>
        <taxon>Agaricomycotina</taxon>
        <taxon>Agaricomycetes</taxon>
        <taxon>Agaricomycetidae</taxon>
        <taxon>Agaricales</taxon>
        <taxon>Marasmiineae</taxon>
        <taxon>Mycenaceae</taxon>
        <taxon>Mycena</taxon>
    </lineage>
</organism>
<keyword evidence="2" id="KW-1185">Reference proteome</keyword>
<gene>
    <name evidence="1" type="ORF">DFH08DRAFT_278553</name>
</gene>
<evidence type="ECO:0000313" key="1">
    <source>
        <dbReference type="EMBL" id="KAJ7364863.1"/>
    </source>
</evidence>
<protein>
    <submittedName>
        <fullName evidence="1">Uncharacterized protein</fullName>
    </submittedName>
</protein>
<accession>A0AAD7AQI1</accession>
<name>A0AAD7AQI1_9AGAR</name>
<proteinExistence type="predicted"/>
<sequence>MPLRTTGGTRRCLEDSELADHSASAYRMQLAGRYFTAAQIILARPRPITTTRARIPPLRRKVDMKSSRATRCAHRDHHLHVQCTSGTSSAYTAMLATRGADSKRQAYWRKECTHFPGRVQNCVQCLGPLHRAHRIGVPRLTFMAGRRDGEFNSEGEDVEGEKEYEVILPENIYGLWMRVVSLSQTQRSERSSEGRERKLSTKWVMEVVRT</sequence>
<reference evidence="1" key="1">
    <citation type="submission" date="2023-03" db="EMBL/GenBank/DDBJ databases">
        <title>Massive genome expansion in bonnet fungi (Mycena s.s.) driven by repeated elements and novel gene families across ecological guilds.</title>
        <authorList>
            <consortium name="Lawrence Berkeley National Laboratory"/>
            <person name="Harder C.B."/>
            <person name="Miyauchi S."/>
            <person name="Viragh M."/>
            <person name="Kuo A."/>
            <person name="Thoen E."/>
            <person name="Andreopoulos B."/>
            <person name="Lu D."/>
            <person name="Skrede I."/>
            <person name="Drula E."/>
            <person name="Henrissat B."/>
            <person name="Morin E."/>
            <person name="Kohler A."/>
            <person name="Barry K."/>
            <person name="LaButti K."/>
            <person name="Morin E."/>
            <person name="Salamov A."/>
            <person name="Lipzen A."/>
            <person name="Mereny Z."/>
            <person name="Hegedus B."/>
            <person name="Baldrian P."/>
            <person name="Stursova M."/>
            <person name="Weitz H."/>
            <person name="Taylor A."/>
            <person name="Grigoriev I.V."/>
            <person name="Nagy L.G."/>
            <person name="Martin F."/>
            <person name="Kauserud H."/>
        </authorList>
    </citation>
    <scope>NUCLEOTIDE SEQUENCE</scope>
    <source>
        <strain evidence="1">CBHHK002</strain>
    </source>
</reference>
<comment type="caution">
    <text evidence="1">The sequence shown here is derived from an EMBL/GenBank/DDBJ whole genome shotgun (WGS) entry which is preliminary data.</text>
</comment>
<dbReference type="Proteomes" id="UP001218218">
    <property type="component" value="Unassembled WGS sequence"/>
</dbReference>
<dbReference type="AlphaFoldDB" id="A0AAD7AQI1"/>